<dbReference type="VEuPathDB" id="FungiDB:AMAG_18046"/>
<organism evidence="1 2">
    <name type="scientific">Allomyces macrogynus (strain ATCC 38327)</name>
    <name type="common">Allomyces javanicus var. macrogynus</name>
    <dbReference type="NCBI Taxonomy" id="578462"/>
    <lineage>
        <taxon>Eukaryota</taxon>
        <taxon>Fungi</taxon>
        <taxon>Fungi incertae sedis</taxon>
        <taxon>Blastocladiomycota</taxon>
        <taxon>Blastocladiomycetes</taxon>
        <taxon>Blastocladiales</taxon>
        <taxon>Blastocladiaceae</taxon>
        <taxon>Allomyces</taxon>
    </lineage>
</organism>
<reference evidence="1 2" key="1">
    <citation type="submission" date="2009-11" db="EMBL/GenBank/DDBJ databases">
        <title>Annotation of Allomyces macrogynus ATCC 38327.</title>
        <authorList>
            <consortium name="The Broad Institute Genome Sequencing Platform"/>
            <person name="Russ C."/>
            <person name="Cuomo C."/>
            <person name="Burger G."/>
            <person name="Gray M.W."/>
            <person name="Holland P.W.H."/>
            <person name="King N."/>
            <person name="Lang F.B.F."/>
            <person name="Roger A.J."/>
            <person name="Ruiz-Trillo I."/>
            <person name="Young S.K."/>
            <person name="Zeng Q."/>
            <person name="Gargeya S."/>
            <person name="Fitzgerald M."/>
            <person name="Haas B."/>
            <person name="Abouelleil A."/>
            <person name="Alvarado L."/>
            <person name="Arachchi H.M."/>
            <person name="Berlin A."/>
            <person name="Chapman S.B."/>
            <person name="Gearin G."/>
            <person name="Goldberg J."/>
            <person name="Griggs A."/>
            <person name="Gujja S."/>
            <person name="Hansen M."/>
            <person name="Heiman D."/>
            <person name="Howarth C."/>
            <person name="Larimer J."/>
            <person name="Lui A."/>
            <person name="MacDonald P.J.P."/>
            <person name="McCowen C."/>
            <person name="Montmayeur A."/>
            <person name="Murphy C."/>
            <person name="Neiman D."/>
            <person name="Pearson M."/>
            <person name="Priest M."/>
            <person name="Roberts A."/>
            <person name="Saif S."/>
            <person name="Shea T."/>
            <person name="Sisk P."/>
            <person name="Stolte C."/>
            <person name="Sykes S."/>
            <person name="Wortman J."/>
            <person name="Nusbaum C."/>
            <person name="Birren B."/>
        </authorList>
    </citation>
    <scope>NUCLEOTIDE SEQUENCE [LARGE SCALE GENOMIC DNA]</scope>
    <source>
        <strain evidence="1 2">ATCC 38327</strain>
    </source>
</reference>
<dbReference type="AlphaFoldDB" id="A0A0L0S4U7"/>
<proteinExistence type="predicted"/>
<keyword evidence="2" id="KW-1185">Reference proteome</keyword>
<protein>
    <submittedName>
        <fullName evidence="1">Uncharacterized protein</fullName>
    </submittedName>
</protein>
<dbReference type="Proteomes" id="UP000054350">
    <property type="component" value="Unassembled WGS sequence"/>
</dbReference>
<name>A0A0L0S4U7_ALLM3</name>
<reference evidence="2" key="2">
    <citation type="submission" date="2009-11" db="EMBL/GenBank/DDBJ databases">
        <title>The Genome Sequence of Allomyces macrogynus strain ATCC 38327.</title>
        <authorList>
            <consortium name="The Broad Institute Genome Sequencing Platform"/>
            <person name="Russ C."/>
            <person name="Cuomo C."/>
            <person name="Shea T."/>
            <person name="Young S.K."/>
            <person name="Zeng Q."/>
            <person name="Koehrsen M."/>
            <person name="Haas B."/>
            <person name="Borodovsky M."/>
            <person name="Guigo R."/>
            <person name="Alvarado L."/>
            <person name="Berlin A."/>
            <person name="Borenstein D."/>
            <person name="Chen Z."/>
            <person name="Engels R."/>
            <person name="Freedman E."/>
            <person name="Gellesch M."/>
            <person name="Goldberg J."/>
            <person name="Griggs A."/>
            <person name="Gujja S."/>
            <person name="Heiman D."/>
            <person name="Hepburn T."/>
            <person name="Howarth C."/>
            <person name="Jen D."/>
            <person name="Larson L."/>
            <person name="Lewis B."/>
            <person name="Mehta T."/>
            <person name="Park D."/>
            <person name="Pearson M."/>
            <person name="Roberts A."/>
            <person name="Saif S."/>
            <person name="Shenoy N."/>
            <person name="Sisk P."/>
            <person name="Stolte C."/>
            <person name="Sykes S."/>
            <person name="Walk T."/>
            <person name="White J."/>
            <person name="Yandava C."/>
            <person name="Burger G."/>
            <person name="Gray M.W."/>
            <person name="Holland P.W.H."/>
            <person name="King N."/>
            <person name="Lang F.B.F."/>
            <person name="Roger A.J."/>
            <person name="Ruiz-Trillo I."/>
            <person name="Lander E."/>
            <person name="Nusbaum C."/>
        </authorList>
    </citation>
    <scope>NUCLEOTIDE SEQUENCE [LARGE SCALE GENOMIC DNA]</scope>
    <source>
        <strain evidence="2">ATCC 38327</strain>
    </source>
</reference>
<gene>
    <name evidence="1" type="ORF">AMAG_18046</name>
</gene>
<accession>A0A0L0S4U7</accession>
<dbReference type="EMBL" id="GG745331">
    <property type="protein sequence ID" value="KNE57409.1"/>
    <property type="molecule type" value="Genomic_DNA"/>
</dbReference>
<sequence>MTCCNMIRRASISCWPTLIECDHDTMMVVNGAHNAQLNQGLAQLEAFPRGGISHDVLRILDLVQHALYPPLIVHVFDHIFRNFLEARGAADSTKCLGLVELVRKLEFALPRI</sequence>
<evidence type="ECO:0000313" key="2">
    <source>
        <dbReference type="Proteomes" id="UP000054350"/>
    </source>
</evidence>
<evidence type="ECO:0000313" key="1">
    <source>
        <dbReference type="EMBL" id="KNE57409.1"/>
    </source>
</evidence>